<name>A0AAD7FB30_9AGAR</name>
<sequence length="325" mass="37518">MFPPELVELIVRYGWECLSTSSHRHAYSMTSWMLVSREWLSIVIPIFLRDVWATSHSLMIMLHLFASCRSPGLADQLAGVPNRRTGEYERQCTELAEYAAKTRDSLEPPWPWGSQRQPYYGIPLQKLKNVVLDWVPNVTALHFVLVDCLPTYWYWNVDNDVHDDVLEIRRLWSLTPLKWDCITDLHFTFAYTSPPSPLLVSAPRGTFYPPRSESDLPMRFPKLNDVKRLVVREANADFIAFLATELPRLECIESTAAFGADDLPPEVAERVGDRMVFKQLEPTAEWDIVGSDLNVRPKEDSLPAPEKKKKSSLWSIVKRAFRKRK</sequence>
<gene>
    <name evidence="1" type="ORF">FB45DRAFT_1039666</name>
</gene>
<evidence type="ECO:0000313" key="1">
    <source>
        <dbReference type="EMBL" id="KAJ7608325.1"/>
    </source>
</evidence>
<proteinExistence type="predicted"/>
<accession>A0AAD7FB30</accession>
<protein>
    <submittedName>
        <fullName evidence="1">Uncharacterized protein</fullName>
    </submittedName>
</protein>
<evidence type="ECO:0000313" key="2">
    <source>
        <dbReference type="Proteomes" id="UP001221142"/>
    </source>
</evidence>
<dbReference type="AlphaFoldDB" id="A0AAD7FB30"/>
<dbReference type="EMBL" id="JARKIF010000045">
    <property type="protein sequence ID" value="KAJ7608325.1"/>
    <property type="molecule type" value="Genomic_DNA"/>
</dbReference>
<comment type="caution">
    <text evidence="1">The sequence shown here is derived from an EMBL/GenBank/DDBJ whole genome shotgun (WGS) entry which is preliminary data.</text>
</comment>
<organism evidence="1 2">
    <name type="scientific">Roridomyces roridus</name>
    <dbReference type="NCBI Taxonomy" id="1738132"/>
    <lineage>
        <taxon>Eukaryota</taxon>
        <taxon>Fungi</taxon>
        <taxon>Dikarya</taxon>
        <taxon>Basidiomycota</taxon>
        <taxon>Agaricomycotina</taxon>
        <taxon>Agaricomycetes</taxon>
        <taxon>Agaricomycetidae</taxon>
        <taxon>Agaricales</taxon>
        <taxon>Marasmiineae</taxon>
        <taxon>Mycenaceae</taxon>
        <taxon>Roridomyces</taxon>
    </lineage>
</organism>
<dbReference type="Proteomes" id="UP001221142">
    <property type="component" value="Unassembled WGS sequence"/>
</dbReference>
<keyword evidence="2" id="KW-1185">Reference proteome</keyword>
<reference evidence="1" key="1">
    <citation type="submission" date="2023-03" db="EMBL/GenBank/DDBJ databases">
        <title>Massive genome expansion in bonnet fungi (Mycena s.s.) driven by repeated elements and novel gene families across ecological guilds.</title>
        <authorList>
            <consortium name="Lawrence Berkeley National Laboratory"/>
            <person name="Harder C.B."/>
            <person name="Miyauchi S."/>
            <person name="Viragh M."/>
            <person name="Kuo A."/>
            <person name="Thoen E."/>
            <person name="Andreopoulos B."/>
            <person name="Lu D."/>
            <person name="Skrede I."/>
            <person name="Drula E."/>
            <person name="Henrissat B."/>
            <person name="Morin E."/>
            <person name="Kohler A."/>
            <person name="Barry K."/>
            <person name="LaButti K."/>
            <person name="Morin E."/>
            <person name="Salamov A."/>
            <person name="Lipzen A."/>
            <person name="Mereny Z."/>
            <person name="Hegedus B."/>
            <person name="Baldrian P."/>
            <person name="Stursova M."/>
            <person name="Weitz H."/>
            <person name="Taylor A."/>
            <person name="Grigoriev I.V."/>
            <person name="Nagy L.G."/>
            <person name="Martin F."/>
            <person name="Kauserud H."/>
        </authorList>
    </citation>
    <scope>NUCLEOTIDE SEQUENCE</scope>
    <source>
        <strain evidence="1">9284</strain>
    </source>
</reference>